<dbReference type="GO" id="GO:0005615">
    <property type="term" value="C:extracellular space"/>
    <property type="evidence" value="ECO:0007669"/>
    <property type="project" value="TreeGrafter"/>
</dbReference>
<reference evidence="6 7" key="1">
    <citation type="journal article" date="2019" name="Sci. Rep.">
        <title>Orb-weaving spider Araneus ventricosus genome elucidates the spidroin gene catalogue.</title>
        <authorList>
            <person name="Kono N."/>
            <person name="Nakamura H."/>
            <person name="Ohtoshi R."/>
            <person name="Moran D.A.P."/>
            <person name="Shinohara A."/>
            <person name="Yoshida Y."/>
            <person name="Fujiwara M."/>
            <person name="Mori M."/>
            <person name="Tomita M."/>
            <person name="Arakawa K."/>
        </authorList>
    </citation>
    <scope>NUCLEOTIDE SEQUENCE [LARGE SCALE GENOMIC DNA]</scope>
</reference>
<dbReference type="GO" id="GO:0016042">
    <property type="term" value="P:lipid catabolic process"/>
    <property type="evidence" value="ECO:0007669"/>
    <property type="project" value="TreeGrafter"/>
</dbReference>
<comment type="caution">
    <text evidence="6">The sequence shown here is derived from an EMBL/GenBank/DDBJ whole genome shotgun (WGS) entry which is preliminary data.</text>
</comment>
<dbReference type="InterPro" id="IPR013818">
    <property type="entry name" value="Lipase"/>
</dbReference>
<dbReference type="EMBL" id="BGPR01004781">
    <property type="protein sequence ID" value="GBN03290.1"/>
    <property type="molecule type" value="Genomic_DNA"/>
</dbReference>
<evidence type="ECO:0000256" key="2">
    <source>
        <dbReference type="ARBA" id="ARBA00010701"/>
    </source>
</evidence>
<keyword evidence="7" id="KW-1185">Reference proteome</keyword>
<comment type="similarity">
    <text evidence="2 4">Belongs to the AB hydrolase superfamily. Lipase family.</text>
</comment>
<evidence type="ECO:0000259" key="5">
    <source>
        <dbReference type="Pfam" id="PF00151"/>
    </source>
</evidence>
<dbReference type="GO" id="GO:0016298">
    <property type="term" value="F:lipase activity"/>
    <property type="evidence" value="ECO:0007669"/>
    <property type="project" value="InterPro"/>
</dbReference>
<accession>A0A4Y2KMZ4</accession>
<protein>
    <recommendedName>
        <fullName evidence="5">Lipase domain-containing protein</fullName>
    </recommendedName>
</protein>
<proteinExistence type="inferred from homology"/>
<feature type="domain" description="Lipase" evidence="5">
    <location>
        <begin position="5"/>
        <end position="125"/>
    </location>
</feature>
<dbReference type="InterPro" id="IPR000734">
    <property type="entry name" value="TAG_lipase"/>
</dbReference>
<organism evidence="6 7">
    <name type="scientific">Araneus ventricosus</name>
    <name type="common">Orbweaver spider</name>
    <name type="synonym">Epeira ventricosa</name>
    <dbReference type="NCBI Taxonomy" id="182803"/>
    <lineage>
        <taxon>Eukaryota</taxon>
        <taxon>Metazoa</taxon>
        <taxon>Ecdysozoa</taxon>
        <taxon>Arthropoda</taxon>
        <taxon>Chelicerata</taxon>
        <taxon>Arachnida</taxon>
        <taxon>Araneae</taxon>
        <taxon>Araneomorphae</taxon>
        <taxon>Entelegynae</taxon>
        <taxon>Araneoidea</taxon>
        <taxon>Araneidae</taxon>
        <taxon>Araneus</taxon>
    </lineage>
</organism>
<evidence type="ECO:0000313" key="7">
    <source>
        <dbReference type="Proteomes" id="UP000499080"/>
    </source>
</evidence>
<evidence type="ECO:0000256" key="1">
    <source>
        <dbReference type="ARBA" id="ARBA00004613"/>
    </source>
</evidence>
<dbReference type="OrthoDB" id="6435641at2759"/>
<dbReference type="AlphaFoldDB" id="A0A4Y2KMZ4"/>
<evidence type="ECO:0000256" key="4">
    <source>
        <dbReference type="RuleBase" id="RU004262"/>
    </source>
</evidence>
<keyword evidence="3" id="KW-0964">Secreted</keyword>
<comment type="subcellular location">
    <subcellularLocation>
        <location evidence="1">Secreted</location>
    </subcellularLocation>
</comment>
<dbReference type="SUPFAM" id="SSF53474">
    <property type="entry name" value="alpha/beta-Hydrolases"/>
    <property type="match status" value="1"/>
</dbReference>
<dbReference type="Proteomes" id="UP000499080">
    <property type="component" value="Unassembled WGS sequence"/>
</dbReference>
<name>A0A4Y2KMZ4_ARAVE</name>
<sequence length="129" mass="14300">MLKLGVGLGLGDAIGSIDFYPNGGNKQPACQMGKQFRNADAEVMTITSLEKMASCYHNIVLPYFMNSIHLCNYLSVECESYELYSEGRCDDNSNPTNRMGLFCVQIPGLPTESKFYLNTSADAPYCEKE</sequence>
<dbReference type="Gene3D" id="3.40.50.1820">
    <property type="entry name" value="alpha/beta hydrolase"/>
    <property type="match status" value="1"/>
</dbReference>
<dbReference type="Pfam" id="PF00151">
    <property type="entry name" value="Lipase"/>
    <property type="match status" value="1"/>
</dbReference>
<dbReference type="PANTHER" id="PTHR11610:SF185">
    <property type="entry name" value="LD47264P"/>
    <property type="match status" value="1"/>
</dbReference>
<evidence type="ECO:0000313" key="6">
    <source>
        <dbReference type="EMBL" id="GBN03290.1"/>
    </source>
</evidence>
<gene>
    <name evidence="6" type="ORF">AVEN_120190_1</name>
</gene>
<dbReference type="PANTHER" id="PTHR11610">
    <property type="entry name" value="LIPASE"/>
    <property type="match status" value="1"/>
</dbReference>
<evidence type="ECO:0000256" key="3">
    <source>
        <dbReference type="ARBA" id="ARBA00022525"/>
    </source>
</evidence>
<dbReference type="InterPro" id="IPR029058">
    <property type="entry name" value="AB_hydrolase_fold"/>
</dbReference>